<feature type="region of interest" description="Disordered" evidence="1">
    <location>
        <begin position="242"/>
        <end position="274"/>
    </location>
</feature>
<feature type="region of interest" description="Disordered" evidence="1">
    <location>
        <begin position="85"/>
        <end position="113"/>
    </location>
</feature>
<feature type="compositionally biased region" description="Basic and acidic residues" evidence="1">
    <location>
        <begin position="196"/>
        <end position="219"/>
    </location>
</feature>
<feature type="compositionally biased region" description="Gly residues" evidence="1">
    <location>
        <begin position="95"/>
        <end position="104"/>
    </location>
</feature>
<evidence type="ECO:0000256" key="2">
    <source>
        <dbReference type="SAM" id="Phobius"/>
    </source>
</evidence>
<dbReference type="HOGENOM" id="CLU_1016995_0_0_1"/>
<keyword evidence="4" id="KW-1185">Reference proteome</keyword>
<evidence type="ECO:0000313" key="3">
    <source>
        <dbReference type="EnsemblPlants" id="ONIVA02G01850.1"/>
    </source>
</evidence>
<feature type="transmembrane region" description="Helical" evidence="2">
    <location>
        <begin position="119"/>
        <end position="144"/>
    </location>
</feature>
<dbReference type="eggNOG" id="KOG2090">
    <property type="taxonomic scope" value="Eukaryota"/>
</dbReference>
<dbReference type="Proteomes" id="UP000006591">
    <property type="component" value="Chromosome 2"/>
</dbReference>
<dbReference type="PANTHER" id="PTHR37385">
    <property type="entry name" value="PROTEIN LOW PSII ACCUMULATION 2, CHLOROPLASTIC"/>
    <property type="match status" value="1"/>
</dbReference>
<organism evidence="3">
    <name type="scientific">Oryza nivara</name>
    <name type="common">Indian wild rice</name>
    <name type="synonym">Oryza sativa f. spontanea</name>
    <dbReference type="NCBI Taxonomy" id="4536"/>
    <lineage>
        <taxon>Eukaryota</taxon>
        <taxon>Viridiplantae</taxon>
        <taxon>Streptophyta</taxon>
        <taxon>Embryophyta</taxon>
        <taxon>Tracheophyta</taxon>
        <taxon>Spermatophyta</taxon>
        <taxon>Magnoliopsida</taxon>
        <taxon>Liliopsida</taxon>
        <taxon>Poales</taxon>
        <taxon>Poaceae</taxon>
        <taxon>BOP clade</taxon>
        <taxon>Oryzoideae</taxon>
        <taxon>Oryzeae</taxon>
        <taxon>Oryzinae</taxon>
        <taxon>Oryza</taxon>
    </lineage>
</organism>
<reference evidence="3" key="1">
    <citation type="submission" date="2015-04" db="UniProtKB">
        <authorList>
            <consortium name="EnsemblPlants"/>
        </authorList>
    </citation>
    <scope>IDENTIFICATION</scope>
    <source>
        <strain evidence="3">SL10</strain>
    </source>
</reference>
<keyword evidence="2" id="KW-0812">Transmembrane</keyword>
<keyword evidence="2" id="KW-1133">Transmembrane helix</keyword>
<protein>
    <submittedName>
        <fullName evidence="3">Uncharacterized protein</fullName>
    </submittedName>
</protein>
<name>A0A0E0G0F4_ORYNI</name>
<dbReference type="PANTHER" id="PTHR37385:SF2">
    <property type="entry name" value="PROTEIN LPA2"/>
    <property type="match status" value="1"/>
</dbReference>
<feature type="transmembrane region" description="Helical" evidence="2">
    <location>
        <begin position="164"/>
        <end position="184"/>
    </location>
</feature>
<evidence type="ECO:0000256" key="1">
    <source>
        <dbReference type="SAM" id="MobiDB-lite"/>
    </source>
</evidence>
<dbReference type="STRING" id="4536.A0A0E0G0F4"/>
<feature type="region of interest" description="Disordered" evidence="1">
    <location>
        <begin position="32"/>
        <end position="72"/>
    </location>
</feature>
<dbReference type="InterPro" id="IPR038789">
    <property type="entry name" value="LPA2-like"/>
</dbReference>
<dbReference type="Gramene" id="ONIVA02G01850.1">
    <property type="protein sequence ID" value="ONIVA02G01850.1"/>
    <property type="gene ID" value="ONIVA02G01850"/>
</dbReference>
<keyword evidence="2" id="KW-0472">Membrane</keyword>
<dbReference type="GO" id="GO:0009507">
    <property type="term" value="C:chloroplast"/>
    <property type="evidence" value="ECO:0007669"/>
    <property type="project" value="TreeGrafter"/>
</dbReference>
<reference evidence="3" key="2">
    <citation type="submission" date="2018-04" db="EMBL/GenBank/DDBJ databases">
        <title>OnivRS2 (Oryza nivara Reference Sequence Version 2).</title>
        <authorList>
            <person name="Zhang J."/>
            <person name="Kudrna D."/>
            <person name="Lee S."/>
            <person name="Talag J."/>
            <person name="Rajasekar S."/>
            <person name="Welchert J."/>
            <person name="Hsing Y.-I."/>
            <person name="Wing R.A."/>
        </authorList>
    </citation>
    <scope>NUCLEOTIDE SEQUENCE [LARGE SCALE GENOMIC DNA]</scope>
    <source>
        <strain evidence="3">SL10</strain>
    </source>
</reference>
<dbReference type="EnsemblPlants" id="ONIVA02G01850.1">
    <property type="protein sequence ID" value="ONIVA02G01850.1"/>
    <property type="gene ID" value="ONIVA02G01850"/>
</dbReference>
<feature type="region of interest" description="Disordered" evidence="1">
    <location>
        <begin position="193"/>
        <end position="219"/>
    </location>
</feature>
<sequence length="274" mass="28901">MAAACSSAAFLAYPGSLGAGPRPLRLFRAFAAASSSGSGSKKKARKSKGAGNKGEASGGGGGKRKEKALEPPPAVIRRAPAGSASVFQQPEPGFTPGGGGGGKGPTEEERRQRQANENAFLLAWLGLGLIILAEGLALAASGFLPEEWDSFFVKFLYPSFTPTIWKGTYCLTVTYPNLFAAFDMSQQGRWARRRSKDAEDERGGAARRNSGDRPPRDRGRCALVTEATAGGSYSCVSPHGSGFVFLPKRAAPTPRSRSGPTTRYRSGPTRTGRR</sequence>
<accession>A0A0E0G0F4</accession>
<dbReference type="AlphaFoldDB" id="A0A0E0G0F4"/>
<evidence type="ECO:0000313" key="4">
    <source>
        <dbReference type="Proteomes" id="UP000006591"/>
    </source>
</evidence>
<proteinExistence type="predicted"/>
<feature type="compositionally biased region" description="Polar residues" evidence="1">
    <location>
        <begin position="255"/>
        <end position="264"/>
    </location>
</feature>